<evidence type="ECO:0000256" key="1">
    <source>
        <dbReference type="SAM" id="MobiDB-lite"/>
    </source>
</evidence>
<feature type="compositionally biased region" description="Basic and acidic residues" evidence="1">
    <location>
        <begin position="81"/>
        <end position="96"/>
    </location>
</feature>
<feature type="compositionally biased region" description="Basic and acidic residues" evidence="1">
    <location>
        <begin position="108"/>
        <end position="125"/>
    </location>
</feature>
<dbReference type="EMBL" id="JH651384">
    <property type="protein sequence ID" value="EIJ32893.1"/>
    <property type="molecule type" value="Genomic_DNA"/>
</dbReference>
<dbReference type="OrthoDB" id="9874302at2"/>
<evidence type="ECO:0000256" key="2">
    <source>
        <dbReference type="SAM" id="SignalP"/>
    </source>
</evidence>
<dbReference type="RefSeq" id="WP_002706856.1">
    <property type="nucleotide sequence ID" value="NZ_JH651384.1"/>
</dbReference>
<proteinExistence type="predicted"/>
<accession>A0A656H9U9</accession>
<keyword evidence="4" id="KW-1185">Reference proteome</keyword>
<organism evidence="3 4">
    <name type="scientific">Thiothrix nivea (strain ATCC 35100 / DSM 5205 / JP2)</name>
    <dbReference type="NCBI Taxonomy" id="870187"/>
    <lineage>
        <taxon>Bacteria</taxon>
        <taxon>Pseudomonadati</taxon>
        <taxon>Pseudomonadota</taxon>
        <taxon>Gammaproteobacteria</taxon>
        <taxon>Thiotrichales</taxon>
        <taxon>Thiotrichaceae</taxon>
        <taxon>Thiothrix</taxon>
    </lineage>
</organism>
<keyword evidence="2" id="KW-0732">Signal</keyword>
<protein>
    <submittedName>
        <fullName evidence="3">Uncharacterized protein</fullName>
    </submittedName>
</protein>
<gene>
    <name evidence="3" type="ORF">Thini_0231</name>
</gene>
<feature type="signal peptide" evidence="2">
    <location>
        <begin position="1"/>
        <end position="24"/>
    </location>
</feature>
<evidence type="ECO:0000313" key="4">
    <source>
        <dbReference type="Proteomes" id="UP000005317"/>
    </source>
</evidence>
<dbReference type="AlphaFoldDB" id="A0A656H9U9"/>
<sequence precursor="true">MKMTSIFSGALVASVLFASSAAMAAPQPNHNRVDVNMPKLEMRIDAGVKSGKLTQGEERVLRTELRQLGASVKAALKDHKVTKRERTSLEGKEAALSKHITKLANNKEVVKKHDGKRDDKRDGHRPAPAKPDQGRKVQFEQNNGHQTPNAKR</sequence>
<dbReference type="Proteomes" id="UP000005317">
    <property type="component" value="Unassembled WGS sequence"/>
</dbReference>
<name>A0A656H9U9_THINJ</name>
<reference evidence="4" key="1">
    <citation type="journal article" date="2011" name="Stand. Genomic Sci.">
        <title>Genome sequence of the filamentous, gliding Thiothrix nivea neotype strain (JP2(T)).</title>
        <authorList>
            <person name="Lapidus A."/>
            <person name="Nolan M."/>
            <person name="Lucas S."/>
            <person name="Glavina Del Rio T."/>
            <person name="Tice H."/>
            <person name="Cheng J.F."/>
            <person name="Tapia R."/>
            <person name="Han C."/>
            <person name="Goodwin L."/>
            <person name="Pitluck S."/>
            <person name="Liolios K."/>
            <person name="Pagani I."/>
            <person name="Ivanova N."/>
            <person name="Huntemann M."/>
            <person name="Mavromatis K."/>
            <person name="Mikhailova N."/>
            <person name="Pati A."/>
            <person name="Chen A."/>
            <person name="Palaniappan K."/>
            <person name="Land M."/>
            <person name="Brambilla E.M."/>
            <person name="Rohde M."/>
            <person name="Abt B."/>
            <person name="Verbarg S."/>
            <person name="Goker M."/>
            <person name="Bristow J."/>
            <person name="Eisen J.A."/>
            <person name="Markowitz V."/>
            <person name="Hugenholtz P."/>
            <person name="Kyrpides N.C."/>
            <person name="Klenk H.P."/>
            <person name="Woyke T."/>
        </authorList>
    </citation>
    <scope>NUCLEOTIDE SEQUENCE [LARGE SCALE GENOMIC DNA]</scope>
    <source>
        <strain evidence="4">ATCC 35100 / DSM 5205 / JP2</strain>
    </source>
</reference>
<feature type="compositionally biased region" description="Polar residues" evidence="1">
    <location>
        <begin position="139"/>
        <end position="152"/>
    </location>
</feature>
<evidence type="ECO:0000313" key="3">
    <source>
        <dbReference type="EMBL" id="EIJ32893.1"/>
    </source>
</evidence>
<feature type="chain" id="PRO_5025063538" evidence="2">
    <location>
        <begin position="25"/>
        <end position="152"/>
    </location>
</feature>
<feature type="region of interest" description="Disordered" evidence="1">
    <location>
        <begin position="81"/>
        <end position="152"/>
    </location>
</feature>